<evidence type="ECO:0000313" key="1">
    <source>
        <dbReference type="EMBL" id="TEB09211.1"/>
    </source>
</evidence>
<gene>
    <name evidence="1" type="ORF">FA13DRAFT_1115280</name>
</gene>
<protein>
    <submittedName>
        <fullName evidence="1">Uncharacterized protein</fullName>
    </submittedName>
</protein>
<dbReference type="AlphaFoldDB" id="A0A4Y7RK83"/>
<dbReference type="Proteomes" id="UP000298030">
    <property type="component" value="Unassembled WGS sequence"/>
</dbReference>
<reference evidence="1 2" key="1">
    <citation type="journal article" date="2019" name="Nat. Ecol. Evol.">
        <title>Megaphylogeny resolves global patterns of mushroom evolution.</title>
        <authorList>
            <person name="Varga T."/>
            <person name="Krizsan K."/>
            <person name="Foldi C."/>
            <person name="Dima B."/>
            <person name="Sanchez-Garcia M."/>
            <person name="Sanchez-Ramirez S."/>
            <person name="Szollosi G.J."/>
            <person name="Szarkandi J.G."/>
            <person name="Papp V."/>
            <person name="Albert L."/>
            <person name="Andreopoulos W."/>
            <person name="Angelini C."/>
            <person name="Antonin V."/>
            <person name="Barry K.W."/>
            <person name="Bougher N.L."/>
            <person name="Buchanan P."/>
            <person name="Buyck B."/>
            <person name="Bense V."/>
            <person name="Catcheside P."/>
            <person name="Chovatia M."/>
            <person name="Cooper J."/>
            <person name="Damon W."/>
            <person name="Desjardin D."/>
            <person name="Finy P."/>
            <person name="Geml J."/>
            <person name="Haridas S."/>
            <person name="Hughes K."/>
            <person name="Justo A."/>
            <person name="Karasinski D."/>
            <person name="Kautmanova I."/>
            <person name="Kiss B."/>
            <person name="Kocsube S."/>
            <person name="Kotiranta H."/>
            <person name="LaButti K.M."/>
            <person name="Lechner B.E."/>
            <person name="Liimatainen K."/>
            <person name="Lipzen A."/>
            <person name="Lukacs Z."/>
            <person name="Mihaltcheva S."/>
            <person name="Morgado L.N."/>
            <person name="Niskanen T."/>
            <person name="Noordeloos M.E."/>
            <person name="Ohm R.A."/>
            <person name="Ortiz-Santana B."/>
            <person name="Ovrebo C."/>
            <person name="Racz N."/>
            <person name="Riley R."/>
            <person name="Savchenko A."/>
            <person name="Shiryaev A."/>
            <person name="Soop K."/>
            <person name="Spirin V."/>
            <person name="Szebenyi C."/>
            <person name="Tomsovsky M."/>
            <person name="Tulloss R.E."/>
            <person name="Uehling J."/>
            <person name="Grigoriev I.V."/>
            <person name="Vagvolgyi C."/>
            <person name="Papp T."/>
            <person name="Martin F.M."/>
            <person name="Miettinen O."/>
            <person name="Hibbett D.S."/>
            <person name="Nagy L.G."/>
        </authorList>
    </citation>
    <scope>NUCLEOTIDE SEQUENCE [LARGE SCALE GENOMIC DNA]</scope>
    <source>
        <strain evidence="1 2">FP101781</strain>
    </source>
</reference>
<evidence type="ECO:0000313" key="2">
    <source>
        <dbReference type="Proteomes" id="UP000298030"/>
    </source>
</evidence>
<organism evidence="1 2">
    <name type="scientific">Coprinellus micaceus</name>
    <name type="common">Glistening ink-cap mushroom</name>
    <name type="synonym">Coprinus micaceus</name>
    <dbReference type="NCBI Taxonomy" id="71717"/>
    <lineage>
        <taxon>Eukaryota</taxon>
        <taxon>Fungi</taxon>
        <taxon>Dikarya</taxon>
        <taxon>Basidiomycota</taxon>
        <taxon>Agaricomycotina</taxon>
        <taxon>Agaricomycetes</taxon>
        <taxon>Agaricomycetidae</taxon>
        <taxon>Agaricales</taxon>
        <taxon>Agaricineae</taxon>
        <taxon>Psathyrellaceae</taxon>
        <taxon>Coprinellus</taxon>
    </lineage>
</organism>
<sequence>MNAALPPRAKSKLARPATVPVGCVFLNLVGVRRTIFSGMELLGEEPWQGVSHLEYQSQPPGTLFSSIATCLHPPDAVPWLSSFMIALFQYLAAQDPLPSGQSPLALRSVCAWDPSNSKSSGTVSLTHQPTI</sequence>
<dbReference type="EMBL" id="QPFP01000515">
    <property type="protein sequence ID" value="TEB09211.1"/>
    <property type="molecule type" value="Genomic_DNA"/>
</dbReference>
<proteinExistence type="predicted"/>
<comment type="caution">
    <text evidence="1">The sequence shown here is derived from an EMBL/GenBank/DDBJ whole genome shotgun (WGS) entry which is preliminary data.</text>
</comment>
<name>A0A4Y7RK83_COPMI</name>
<accession>A0A4Y7RK83</accession>
<keyword evidence="2" id="KW-1185">Reference proteome</keyword>